<accession>A0A1L9PN71</accession>
<feature type="domain" description="Ribosomal RNA-processing protein 14 N-terminal" evidence="6">
    <location>
        <begin position="7"/>
        <end position="57"/>
    </location>
</feature>
<dbReference type="Proteomes" id="UP000184073">
    <property type="component" value="Unassembled WGS sequence"/>
</dbReference>
<feature type="compositionally biased region" description="Basic and acidic residues" evidence="4">
    <location>
        <begin position="42"/>
        <end position="70"/>
    </location>
</feature>
<feature type="compositionally biased region" description="Basic and acidic residues" evidence="4">
    <location>
        <begin position="270"/>
        <end position="289"/>
    </location>
</feature>
<dbReference type="GO" id="GO:0003723">
    <property type="term" value="F:RNA binding"/>
    <property type="evidence" value="ECO:0007669"/>
    <property type="project" value="TreeGrafter"/>
</dbReference>
<feature type="domain" description="Ribosomal RNA-processing protein 14/surfeit locus protein 6 C-terminal" evidence="5">
    <location>
        <begin position="303"/>
        <end position="500"/>
    </location>
</feature>
<dbReference type="STRING" id="1036611.A0A1L9PN71"/>
<feature type="compositionally biased region" description="Low complexity" evidence="4">
    <location>
        <begin position="239"/>
        <end position="262"/>
    </location>
</feature>
<dbReference type="GO" id="GO:0005730">
    <property type="term" value="C:nucleolus"/>
    <property type="evidence" value="ECO:0007669"/>
    <property type="project" value="TreeGrafter"/>
</dbReference>
<feature type="compositionally biased region" description="Polar residues" evidence="4">
    <location>
        <begin position="227"/>
        <end position="238"/>
    </location>
</feature>
<feature type="compositionally biased region" description="Acidic residues" evidence="4">
    <location>
        <begin position="198"/>
        <end position="212"/>
    </location>
</feature>
<dbReference type="EMBL" id="KV878129">
    <property type="protein sequence ID" value="OJJ02886.1"/>
    <property type="molecule type" value="Genomic_DNA"/>
</dbReference>
<dbReference type="PANTHER" id="PTHR14369:SF0">
    <property type="entry name" value="SURFEIT LOCUS PROTEIN 6"/>
    <property type="match status" value="1"/>
</dbReference>
<dbReference type="Pfam" id="PF15459">
    <property type="entry name" value="RRP14"/>
    <property type="match status" value="1"/>
</dbReference>
<feature type="compositionally biased region" description="Low complexity" evidence="4">
    <location>
        <begin position="181"/>
        <end position="195"/>
    </location>
</feature>
<feature type="region of interest" description="Disordered" evidence="4">
    <location>
        <begin position="30"/>
        <end position="363"/>
    </location>
</feature>
<comment type="similarity">
    <text evidence="2">Belongs to the SURF6 family.</text>
</comment>
<evidence type="ECO:0008006" key="9">
    <source>
        <dbReference type="Google" id="ProtNLM"/>
    </source>
</evidence>
<evidence type="ECO:0000313" key="7">
    <source>
        <dbReference type="EMBL" id="OJJ02886.1"/>
    </source>
</evidence>
<dbReference type="GeneID" id="63730307"/>
<proteinExistence type="inferred from homology"/>
<feature type="region of interest" description="Disordered" evidence="4">
    <location>
        <begin position="453"/>
        <end position="533"/>
    </location>
</feature>
<dbReference type="InterPro" id="IPR007019">
    <property type="entry name" value="SURF6"/>
</dbReference>
<feature type="compositionally biased region" description="Basic and acidic residues" evidence="4">
    <location>
        <begin position="326"/>
        <end position="340"/>
    </location>
</feature>
<feature type="region of interest" description="Disordered" evidence="4">
    <location>
        <begin position="383"/>
        <end position="406"/>
    </location>
</feature>
<feature type="compositionally biased region" description="Basic and acidic residues" evidence="4">
    <location>
        <begin position="460"/>
        <end position="489"/>
    </location>
</feature>
<evidence type="ECO:0000256" key="4">
    <source>
        <dbReference type="SAM" id="MobiDB-lite"/>
    </source>
</evidence>
<evidence type="ECO:0000256" key="2">
    <source>
        <dbReference type="ARBA" id="ARBA00005904"/>
    </source>
</evidence>
<dbReference type="PANTHER" id="PTHR14369">
    <property type="entry name" value="SURFEIT LOCUS PROTEIN 6"/>
    <property type="match status" value="1"/>
</dbReference>
<dbReference type="AlphaFoldDB" id="A0A1L9PN71"/>
<evidence type="ECO:0000256" key="1">
    <source>
        <dbReference type="ARBA" id="ARBA00004123"/>
    </source>
</evidence>
<feature type="compositionally biased region" description="Low complexity" evidence="4">
    <location>
        <begin position="350"/>
        <end position="359"/>
    </location>
</feature>
<feature type="compositionally biased region" description="Gly residues" evidence="4">
    <location>
        <begin position="498"/>
        <end position="512"/>
    </location>
</feature>
<evidence type="ECO:0000313" key="8">
    <source>
        <dbReference type="Proteomes" id="UP000184073"/>
    </source>
</evidence>
<evidence type="ECO:0000256" key="3">
    <source>
        <dbReference type="ARBA" id="ARBA00023242"/>
    </source>
</evidence>
<comment type="subcellular location">
    <subcellularLocation>
        <location evidence="1">Nucleus</location>
    </subcellularLocation>
</comment>
<feature type="compositionally biased region" description="Basic and acidic residues" evidence="4">
    <location>
        <begin position="301"/>
        <end position="316"/>
    </location>
</feature>
<evidence type="ECO:0000259" key="5">
    <source>
        <dbReference type="Pfam" id="PF04935"/>
    </source>
</evidence>
<gene>
    <name evidence="7" type="ORF">ASPVEDRAFT_53480</name>
</gene>
<dbReference type="GO" id="GO:0042274">
    <property type="term" value="P:ribosomal small subunit biogenesis"/>
    <property type="evidence" value="ECO:0007669"/>
    <property type="project" value="TreeGrafter"/>
</dbReference>
<dbReference type="Pfam" id="PF04935">
    <property type="entry name" value="SURF6"/>
    <property type="match status" value="1"/>
</dbReference>
<feature type="compositionally biased region" description="Basic and acidic residues" evidence="4">
    <location>
        <begin position="103"/>
        <end position="115"/>
    </location>
</feature>
<keyword evidence="3" id="KW-0539">Nucleus</keyword>
<dbReference type="GO" id="GO:0003677">
    <property type="term" value="F:DNA binding"/>
    <property type="evidence" value="ECO:0007669"/>
    <property type="project" value="TreeGrafter"/>
</dbReference>
<organism evidence="7 8">
    <name type="scientific">Aspergillus versicolor CBS 583.65</name>
    <dbReference type="NCBI Taxonomy" id="1036611"/>
    <lineage>
        <taxon>Eukaryota</taxon>
        <taxon>Fungi</taxon>
        <taxon>Dikarya</taxon>
        <taxon>Ascomycota</taxon>
        <taxon>Pezizomycotina</taxon>
        <taxon>Eurotiomycetes</taxon>
        <taxon>Eurotiomycetidae</taxon>
        <taxon>Eurotiales</taxon>
        <taxon>Aspergillaceae</taxon>
        <taxon>Aspergillus</taxon>
        <taxon>Aspergillus subgen. Nidulantes</taxon>
    </lineage>
</organism>
<evidence type="ECO:0000259" key="6">
    <source>
        <dbReference type="Pfam" id="PF15459"/>
    </source>
</evidence>
<dbReference type="OrthoDB" id="444809at2759"/>
<sequence length="533" mass="58746">MADLEERLRSHAQAFDGLLSLIPAKFYYGEDGSDQWKRKKQTKEQAREAKRAKLDPDSAKTAKDVMDENARKRKRSEQAEDDDDEEEQNDAESSDDAELGSEIPKEGLNRGDAMSKKQKQADVSTKADGADSKAAEAEARKKIKEEKKAQKKQEQKEKKKAKDAAKKAKQEDKKAEVTKNSAAPSSDSKTTSSKSGEPDAEDADEIDGEENPVAEGLSLEFNEDHSTSSAPNSPEFDTSNPQSGSSSISSIIPPSAPTDASSNSKPLKPTQEELKNRLQKRLDELRAARQADGLNGKPARNRQELIEARRQKAEQRKAHKKQLRQKAREEEQREKDDAMTRRFSPGGSGSLLASPRSPADSVGSGSYAFGRVVFADGQIADPTLSNVREKPKTTGPRDAASALKAAEAKKVRLAELDEEKRADIEEKDMWLNAKKRAHGERVRDDTSLLKKALKRKETAKKRSEREWKDRLDTVKKGKDMKQQKREDNLRKRRDSKGQSGGGKKAGAGGGGKGKPRPGFEGSFKAKVGGGKKK</sequence>
<dbReference type="RefSeq" id="XP_040668648.1">
    <property type="nucleotide sequence ID" value="XM_040814796.1"/>
</dbReference>
<protein>
    <recommendedName>
        <fullName evidence="9">Ribosomal RNA-processing protein 14/surfeit locus protein 6 C-terminal domain-containing protein</fullName>
    </recommendedName>
</protein>
<keyword evidence="8" id="KW-1185">Reference proteome</keyword>
<feature type="compositionally biased region" description="Basic and acidic residues" evidence="4">
    <location>
        <begin position="128"/>
        <end position="177"/>
    </location>
</feature>
<dbReference type="GO" id="GO:0042273">
    <property type="term" value="P:ribosomal large subunit biogenesis"/>
    <property type="evidence" value="ECO:0007669"/>
    <property type="project" value="TreeGrafter"/>
</dbReference>
<name>A0A1L9PN71_ASPVE</name>
<dbReference type="InterPro" id="IPR029190">
    <property type="entry name" value="Rrp14/SURF6_C"/>
</dbReference>
<dbReference type="VEuPathDB" id="FungiDB:ASPVEDRAFT_53480"/>
<feature type="compositionally biased region" description="Acidic residues" evidence="4">
    <location>
        <begin position="79"/>
        <end position="99"/>
    </location>
</feature>
<dbReference type="InterPro" id="IPR029188">
    <property type="entry name" value="Rrp14_N"/>
</dbReference>
<reference evidence="8" key="1">
    <citation type="journal article" date="2017" name="Genome Biol.">
        <title>Comparative genomics reveals high biological diversity and specific adaptations in the industrially and medically important fungal genus Aspergillus.</title>
        <authorList>
            <person name="de Vries R.P."/>
            <person name="Riley R."/>
            <person name="Wiebenga A."/>
            <person name="Aguilar-Osorio G."/>
            <person name="Amillis S."/>
            <person name="Uchima C.A."/>
            <person name="Anderluh G."/>
            <person name="Asadollahi M."/>
            <person name="Askin M."/>
            <person name="Barry K."/>
            <person name="Battaglia E."/>
            <person name="Bayram O."/>
            <person name="Benocci T."/>
            <person name="Braus-Stromeyer S.A."/>
            <person name="Caldana C."/>
            <person name="Canovas D."/>
            <person name="Cerqueira G.C."/>
            <person name="Chen F."/>
            <person name="Chen W."/>
            <person name="Choi C."/>
            <person name="Clum A."/>
            <person name="Dos Santos R.A."/>
            <person name="Damasio A.R."/>
            <person name="Diallinas G."/>
            <person name="Emri T."/>
            <person name="Fekete E."/>
            <person name="Flipphi M."/>
            <person name="Freyberg S."/>
            <person name="Gallo A."/>
            <person name="Gournas C."/>
            <person name="Habgood R."/>
            <person name="Hainaut M."/>
            <person name="Harispe M.L."/>
            <person name="Henrissat B."/>
            <person name="Hilden K.S."/>
            <person name="Hope R."/>
            <person name="Hossain A."/>
            <person name="Karabika E."/>
            <person name="Karaffa L."/>
            <person name="Karanyi Z."/>
            <person name="Krasevec N."/>
            <person name="Kuo A."/>
            <person name="Kusch H."/>
            <person name="LaButti K."/>
            <person name="Lagendijk E.L."/>
            <person name="Lapidus A."/>
            <person name="Levasseur A."/>
            <person name="Lindquist E."/>
            <person name="Lipzen A."/>
            <person name="Logrieco A.F."/>
            <person name="MacCabe A."/>
            <person name="Maekelae M.R."/>
            <person name="Malavazi I."/>
            <person name="Melin P."/>
            <person name="Meyer V."/>
            <person name="Mielnichuk N."/>
            <person name="Miskei M."/>
            <person name="Molnar A.P."/>
            <person name="Mule G."/>
            <person name="Ngan C.Y."/>
            <person name="Orejas M."/>
            <person name="Orosz E."/>
            <person name="Ouedraogo J.P."/>
            <person name="Overkamp K.M."/>
            <person name="Park H.-S."/>
            <person name="Perrone G."/>
            <person name="Piumi F."/>
            <person name="Punt P.J."/>
            <person name="Ram A.F."/>
            <person name="Ramon A."/>
            <person name="Rauscher S."/>
            <person name="Record E."/>
            <person name="Riano-Pachon D.M."/>
            <person name="Robert V."/>
            <person name="Roehrig J."/>
            <person name="Ruller R."/>
            <person name="Salamov A."/>
            <person name="Salih N.S."/>
            <person name="Samson R.A."/>
            <person name="Sandor E."/>
            <person name="Sanguinetti M."/>
            <person name="Schuetze T."/>
            <person name="Sepcic K."/>
            <person name="Shelest E."/>
            <person name="Sherlock G."/>
            <person name="Sophianopoulou V."/>
            <person name="Squina F.M."/>
            <person name="Sun H."/>
            <person name="Susca A."/>
            <person name="Todd R.B."/>
            <person name="Tsang A."/>
            <person name="Unkles S.E."/>
            <person name="van de Wiele N."/>
            <person name="van Rossen-Uffink D."/>
            <person name="Oliveira J.V."/>
            <person name="Vesth T.C."/>
            <person name="Visser J."/>
            <person name="Yu J.-H."/>
            <person name="Zhou M."/>
            <person name="Andersen M.R."/>
            <person name="Archer D.B."/>
            <person name="Baker S.E."/>
            <person name="Benoit I."/>
            <person name="Brakhage A.A."/>
            <person name="Braus G.H."/>
            <person name="Fischer R."/>
            <person name="Frisvad J.C."/>
            <person name="Goldman G.H."/>
            <person name="Houbraken J."/>
            <person name="Oakley B."/>
            <person name="Pocsi I."/>
            <person name="Scazzocchio C."/>
            <person name="Seiboth B."/>
            <person name="vanKuyk P.A."/>
            <person name="Wortman J."/>
            <person name="Dyer P.S."/>
            <person name="Grigoriev I.V."/>
        </authorList>
    </citation>
    <scope>NUCLEOTIDE SEQUENCE [LARGE SCALE GENOMIC DNA]</scope>
    <source>
        <strain evidence="8">CBS 583.65</strain>
    </source>
</reference>